<dbReference type="PANTHER" id="PTHR46936">
    <property type="entry name" value="ARABINOSYLTRANSFERASE XEG113"/>
    <property type="match status" value="1"/>
</dbReference>
<gene>
    <name evidence="2" type="ORF">COCSUDRAFT_17381</name>
</gene>
<dbReference type="AlphaFoldDB" id="I0YT77"/>
<name>I0YT77_COCSC</name>
<dbReference type="eggNOG" id="ENOG502QSJ9">
    <property type="taxonomic scope" value="Eukaryota"/>
</dbReference>
<dbReference type="InterPro" id="IPR053250">
    <property type="entry name" value="Glycosyltransferase_77"/>
</dbReference>
<dbReference type="GeneID" id="17039580"/>
<accession>I0YT77</accession>
<dbReference type="GO" id="GO:0005794">
    <property type="term" value="C:Golgi apparatus"/>
    <property type="evidence" value="ECO:0007669"/>
    <property type="project" value="TreeGrafter"/>
</dbReference>
<dbReference type="EMBL" id="AGSI01000012">
    <property type="protein sequence ID" value="EIE21596.1"/>
    <property type="molecule type" value="Genomic_DNA"/>
</dbReference>
<feature type="domain" description="Nucleotide-diphospho-sugar transferase" evidence="1">
    <location>
        <begin position="45"/>
        <end position="263"/>
    </location>
</feature>
<organism evidence="2 3">
    <name type="scientific">Coccomyxa subellipsoidea (strain C-169)</name>
    <name type="common">Green microalga</name>
    <dbReference type="NCBI Taxonomy" id="574566"/>
    <lineage>
        <taxon>Eukaryota</taxon>
        <taxon>Viridiplantae</taxon>
        <taxon>Chlorophyta</taxon>
        <taxon>core chlorophytes</taxon>
        <taxon>Trebouxiophyceae</taxon>
        <taxon>Trebouxiophyceae incertae sedis</taxon>
        <taxon>Coccomyxaceae</taxon>
        <taxon>Coccomyxa</taxon>
        <taxon>Coccomyxa subellipsoidea</taxon>
    </lineage>
</organism>
<dbReference type="KEGG" id="csl:COCSUDRAFT_17381"/>
<evidence type="ECO:0000259" key="1">
    <source>
        <dbReference type="Pfam" id="PF03407"/>
    </source>
</evidence>
<keyword evidence="3" id="KW-1185">Reference proteome</keyword>
<sequence length="529" mass="59993">ALVVNREMILEVAPQGPVMVTWANFHYLDFVLNWLAHVNALGIKPLVGAMDDKILQALVDRGVHTFAMRSGLSEDDFGWGSASFHKMGREKIQLIYTFTKMGFDILVADVDTVWNPFPYMARYPDADILTSSDHLRNSTADDGLERFPDAGSAANIGIMLVRKGALSLAKEWNEVLLADDQVWDQNAFNDLFRRDMKFDGPESANRIFRGYDGNLRVGILPVALFASGHTYFVQRLHEQMGLDVYAVHATFQYSGTPGKRHRMRERLLWLADPPEYYDPPGGLLSFDFQLGDLVNKSVPTNGGEALEDYKGHFELVNAQLQQIRNAMAVATALGRTLVIPALWCGADRWWAPHNGIIPGSALRLPFQCPLDHVLDLEQMSKEFPEAEFGPDIPYREYSFLDNPKTNITEAGIFNVVVCQVRRDCRPPDAQANSVALQSDPEHASLIQALAPFSSKRVLHFEDMRHAYGNFPTKEYRDRFEQRTKLYTSLWCCVDKHPGHVWYDMWWDVIPHTDRHNRIQSGTWVPVTGP</sequence>
<dbReference type="OrthoDB" id="540503at2759"/>
<protein>
    <recommendedName>
        <fullName evidence="1">Nucleotide-diphospho-sugar transferase domain-containing protein</fullName>
    </recommendedName>
</protein>
<dbReference type="GO" id="GO:0052325">
    <property type="term" value="P:cell wall pectin biosynthetic process"/>
    <property type="evidence" value="ECO:0007669"/>
    <property type="project" value="TreeGrafter"/>
</dbReference>
<dbReference type="InterPro" id="IPR005069">
    <property type="entry name" value="Nucl-diP-sugar_transferase"/>
</dbReference>
<comment type="caution">
    <text evidence="2">The sequence shown here is derived from an EMBL/GenBank/DDBJ whole genome shotgun (WGS) entry which is preliminary data.</text>
</comment>
<dbReference type="Proteomes" id="UP000007264">
    <property type="component" value="Unassembled WGS sequence"/>
</dbReference>
<dbReference type="PANTHER" id="PTHR46936:SF1">
    <property type="entry name" value="ARABINOSYLTRANSFERASE XEG113"/>
    <property type="match status" value="1"/>
</dbReference>
<reference evidence="2 3" key="1">
    <citation type="journal article" date="2012" name="Genome Biol.">
        <title>The genome of the polar eukaryotic microalga coccomyxa subellipsoidea reveals traits of cold adaptation.</title>
        <authorList>
            <person name="Blanc G."/>
            <person name="Agarkova I."/>
            <person name="Grimwood J."/>
            <person name="Kuo A."/>
            <person name="Brueggeman A."/>
            <person name="Dunigan D."/>
            <person name="Gurnon J."/>
            <person name="Ladunga I."/>
            <person name="Lindquist E."/>
            <person name="Lucas S."/>
            <person name="Pangilinan J."/>
            <person name="Proschold T."/>
            <person name="Salamov A."/>
            <person name="Schmutz J."/>
            <person name="Weeks D."/>
            <person name="Yamada T."/>
            <person name="Claverie J.M."/>
            <person name="Grigoriev I."/>
            <person name="Van Etten J."/>
            <person name="Lomsadze A."/>
            <person name="Borodovsky M."/>
        </authorList>
    </citation>
    <scope>NUCLEOTIDE SEQUENCE [LARGE SCALE GENOMIC DNA]</scope>
    <source>
        <strain evidence="2 3">C-169</strain>
    </source>
</reference>
<proteinExistence type="predicted"/>
<evidence type="ECO:0000313" key="3">
    <source>
        <dbReference type="Proteomes" id="UP000007264"/>
    </source>
</evidence>
<dbReference type="RefSeq" id="XP_005646140.1">
    <property type="nucleotide sequence ID" value="XM_005646083.1"/>
</dbReference>
<evidence type="ECO:0000313" key="2">
    <source>
        <dbReference type="EMBL" id="EIE21596.1"/>
    </source>
</evidence>
<dbReference type="Pfam" id="PF03407">
    <property type="entry name" value="Nucleotid_trans"/>
    <property type="match status" value="1"/>
</dbReference>
<dbReference type="GO" id="GO:0052636">
    <property type="term" value="F:arabinosyltransferase activity"/>
    <property type="evidence" value="ECO:0007669"/>
    <property type="project" value="TreeGrafter"/>
</dbReference>
<dbReference type="STRING" id="574566.I0YT77"/>
<feature type="non-terminal residue" evidence="2">
    <location>
        <position position="1"/>
    </location>
</feature>